<dbReference type="Proteomes" id="UP000886339">
    <property type="component" value="Unassembled WGS sequence"/>
</dbReference>
<dbReference type="GO" id="GO:0019748">
    <property type="term" value="P:secondary metabolic process"/>
    <property type="evidence" value="ECO:0007669"/>
    <property type="project" value="TreeGrafter"/>
</dbReference>
<dbReference type="GO" id="GO:0016787">
    <property type="term" value="F:hydrolase activity"/>
    <property type="evidence" value="ECO:0007669"/>
    <property type="project" value="InterPro"/>
</dbReference>
<dbReference type="AlphaFoldDB" id="A0A831RWP8"/>
<gene>
    <name evidence="3" type="ORF">ENJ12_05965</name>
</gene>
<dbReference type="Pfam" id="PF04909">
    <property type="entry name" value="Amidohydro_2"/>
    <property type="match status" value="1"/>
</dbReference>
<evidence type="ECO:0000313" key="3">
    <source>
        <dbReference type="EMBL" id="HEC06374.1"/>
    </source>
</evidence>
<dbReference type="PANTHER" id="PTHR21240">
    <property type="entry name" value="2-AMINO-3-CARBOXYLMUCONATE-6-SEMIALDEHYDE DECARBOXYLASE"/>
    <property type="match status" value="1"/>
</dbReference>
<proteinExistence type="predicted"/>
<protein>
    <submittedName>
        <fullName evidence="3">Mannonate dehydratase</fullName>
    </submittedName>
</protein>
<dbReference type="Gene3D" id="3.20.20.140">
    <property type="entry name" value="Metal-dependent hydrolases"/>
    <property type="match status" value="1"/>
</dbReference>
<feature type="domain" description="Amidohydrolase-related" evidence="2">
    <location>
        <begin position="4"/>
        <end position="277"/>
    </location>
</feature>
<comment type="caution">
    <text evidence="3">The sequence shown here is derived from an EMBL/GenBank/DDBJ whole genome shotgun (WGS) entry which is preliminary data.</text>
</comment>
<dbReference type="GO" id="GO:0016831">
    <property type="term" value="F:carboxy-lyase activity"/>
    <property type="evidence" value="ECO:0007669"/>
    <property type="project" value="InterPro"/>
</dbReference>
<evidence type="ECO:0000256" key="1">
    <source>
        <dbReference type="ARBA" id="ARBA00023239"/>
    </source>
</evidence>
<name>A0A831RWP8_9GAMM</name>
<evidence type="ECO:0000259" key="2">
    <source>
        <dbReference type="Pfam" id="PF04909"/>
    </source>
</evidence>
<reference evidence="3" key="1">
    <citation type="journal article" date="2020" name="mSystems">
        <title>Genome- and Community-Level Interaction Insights into Carbon Utilization and Element Cycling Functions of Hydrothermarchaeota in Hydrothermal Sediment.</title>
        <authorList>
            <person name="Zhou Z."/>
            <person name="Liu Y."/>
            <person name="Xu W."/>
            <person name="Pan J."/>
            <person name="Luo Z.H."/>
            <person name="Li M."/>
        </authorList>
    </citation>
    <scope>NUCLEOTIDE SEQUENCE [LARGE SCALE GENOMIC DNA]</scope>
    <source>
        <strain evidence="3">HyVt-458</strain>
    </source>
</reference>
<dbReference type="PANTHER" id="PTHR21240:SF28">
    <property type="entry name" value="ISO-OROTATE DECARBOXYLASE (EUROFUNG)"/>
    <property type="match status" value="1"/>
</dbReference>
<accession>A0A831RWP8</accession>
<organism evidence="3">
    <name type="scientific">Thiolapillus brandeum</name>
    <dbReference type="NCBI Taxonomy" id="1076588"/>
    <lineage>
        <taxon>Bacteria</taxon>
        <taxon>Pseudomonadati</taxon>
        <taxon>Pseudomonadota</taxon>
        <taxon>Gammaproteobacteria</taxon>
        <taxon>Chromatiales</taxon>
        <taxon>Sedimenticolaceae</taxon>
        <taxon>Thiolapillus</taxon>
    </lineage>
</organism>
<sequence length="336" mass="38844">MKTVDTHTHLLSRDVRFDRPFDKIAVRFFARNLGVDPEALKDRPWEIYVQAMAEAVRNSTCIEKTCLFGVDSRVDARGRETHRDRTVCAGNSDVIEVAHRYPDQFIPFFSINPLRPDALDLIDEYVEKGCAGAKFLQNYWQVDLNDETLVPYYRKLRDLRLPLVVHIGSEFAIESKKQFEGSNMLRLPLQAGVTVIAAHMGLGQIGHWRAPWRNLSQNPAWFDRDYFHILEMLEAHENLYGDLSAMLLPLRARALKHLAGQQQVHHKLLFGTDYPVPFTIRFNTHGLGRQEKKRIAGIQNPFDRYAAALLSFFPEDNPLYTNHQRILMTPRPHDQD</sequence>
<dbReference type="GO" id="GO:0005737">
    <property type="term" value="C:cytoplasm"/>
    <property type="evidence" value="ECO:0007669"/>
    <property type="project" value="TreeGrafter"/>
</dbReference>
<dbReference type="InterPro" id="IPR032466">
    <property type="entry name" value="Metal_Hydrolase"/>
</dbReference>
<dbReference type="SUPFAM" id="SSF51556">
    <property type="entry name" value="Metallo-dependent hydrolases"/>
    <property type="match status" value="1"/>
</dbReference>
<dbReference type="EMBL" id="DRLF01000214">
    <property type="protein sequence ID" value="HEC06374.1"/>
    <property type="molecule type" value="Genomic_DNA"/>
</dbReference>
<keyword evidence="1" id="KW-0456">Lyase</keyword>
<dbReference type="InterPro" id="IPR032465">
    <property type="entry name" value="ACMSD"/>
</dbReference>
<dbReference type="InterPro" id="IPR006680">
    <property type="entry name" value="Amidohydro-rel"/>
</dbReference>
<dbReference type="CDD" id="cd01292">
    <property type="entry name" value="metallo-dependent_hydrolases"/>
    <property type="match status" value="1"/>
</dbReference>